<keyword evidence="4" id="KW-1185">Reference proteome</keyword>
<keyword evidence="1" id="KW-0677">Repeat</keyword>
<dbReference type="STRING" id="429701.A0A2G9H143"/>
<dbReference type="OrthoDB" id="185373at2759"/>
<dbReference type="InterPro" id="IPR011990">
    <property type="entry name" value="TPR-like_helical_dom_sf"/>
</dbReference>
<protein>
    <recommendedName>
        <fullName evidence="5">Pentatricopeptide repeat-containing protein</fullName>
    </recommendedName>
</protein>
<proteinExistence type="predicted"/>
<dbReference type="Proteomes" id="UP000231279">
    <property type="component" value="Unassembled WGS sequence"/>
</dbReference>
<dbReference type="EMBL" id="NKXS01002994">
    <property type="protein sequence ID" value="PIN11247.1"/>
    <property type="molecule type" value="Genomic_DNA"/>
</dbReference>
<evidence type="ECO:0000313" key="4">
    <source>
        <dbReference type="Proteomes" id="UP000231279"/>
    </source>
</evidence>
<dbReference type="FunFam" id="1.25.40.10:FF:000344">
    <property type="entry name" value="Pentatricopeptide repeat-containing protein"/>
    <property type="match status" value="1"/>
</dbReference>
<feature type="repeat" description="PPR" evidence="2">
    <location>
        <begin position="135"/>
        <end position="169"/>
    </location>
</feature>
<sequence>MSRLLYMSLFDVEIDNGMGKSEFGDQIFNQIRKPNLFSWNTMIRYFAAFEAVTALNYYMKMLSQEMVPDKYTFPFLLQACGTSFDLGLVKQVHCHIVKLVFDRDLFVQNSLLNAYMICDSTIDGWSVFDEMPEKDVVSWTSLISGLISQSNYSEAIYVFRKLMADDCHSRPNVVTFMSMVSACGSLGSMDLTKCLHGLLEKAGWLELYVSVVNSLIDAYAKCGNLCYARKVFDDIQNVERDLYSWTSVISGYAMHGRGHDALSMFSRMEQVSALDPDAITIVAVLSACAHSGLVEEGLCIFESMSAKYRIEPDIRHYGCIRAYNIVENMPIEPNLAVLGSLLNGCRLHNNLELGEAVLRKIKLLKERGGAPVLLSNMYANENQWSKVIHIREEMRGRMHGKPSGRSWIQVKDEVHEFVAKNETDPQAMELHMVLEGLEKVSWLS</sequence>
<comment type="caution">
    <text evidence="3">The sequence shown here is derived from an EMBL/GenBank/DDBJ whole genome shotgun (WGS) entry which is preliminary data.</text>
</comment>
<dbReference type="Pfam" id="PF20431">
    <property type="entry name" value="E_motif"/>
    <property type="match status" value="1"/>
</dbReference>
<dbReference type="NCBIfam" id="TIGR00756">
    <property type="entry name" value="PPR"/>
    <property type="match status" value="3"/>
</dbReference>
<reference evidence="4" key="1">
    <citation type="journal article" date="2018" name="Gigascience">
        <title>Genome assembly of the Pink Ipe (Handroanthus impetiginosus, Bignoniaceae), a highly valued, ecologically keystone Neotropical timber forest tree.</title>
        <authorList>
            <person name="Silva-Junior O.B."/>
            <person name="Grattapaglia D."/>
            <person name="Novaes E."/>
            <person name="Collevatti R.G."/>
        </authorList>
    </citation>
    <scope>NUCLEOTIDE SEQUENCE [LARGE SCALE GENOMIC DNA]</scope>
    <source>
        <strain evidence="4">cv. UFG-1</strain>
    </source>
</reference>
<dbReference type="FunFam" id="1.25.40.10:FF:000090">
    <property type="entry name" value="Pentatricopeptide repeat-containing protein, chloroplastic"/>
    <property type="match status" value="1"/>
</dbReference>
<dbReference type="InterPro" id="IPR046848">
    <property type="entry name" value="E_motif"/>
</dbReference>
<dbReference type="InterPro" id="IPR002885">
    <property type="entry name" value="PPR_rpt"/>
</dbReference>
<dbReference type="AlphaFoldDB" id="A0A2G9H143"/>
<dbReference type="Pfam" id="PF13812">
    <property type="entry name" value="PPR_3"/>
    <property type="match status" value="1"/>
</dbReference>
<dbReference type="PANTHER" id="PTHR47926">
    <property type="entry name" value="PENTATRICOPEPTIDE REPEAT-CONTAINING PROTEIN"/>
    <property type="match status" value="1"/>
</dbReference>
<dbReference type="GO" id="GO:0003723">
    <property type="term" value="F:RNA binding"/>
    <property type="evidence" value="ECO:0007669"/>
    <property type="project" value="InterPro"/>
</dbReference>
<dbReference type="Gene3D" id="1.25.40.10">
    <property type="entry name" value="Tetratricopeptide repeat domain"/>
    <property type="match status" value="4"/>
</dbReference>
<evidence type="ECO:0000256" key="2">
    <source>
        <dbReference type="PROSITE-ProRule" id="PRU00708"/>
    </source>
</evidence>
<dbReference type="GO" id="GO:0009451">
    <property type="term" value="P:RNA modification"/>
    <property type="evidence" value="ECO:0007669"/>
    <property type="project" value="InterPro"/>
</dbReference>
<gene>
    <name evidence="3" type="ORF">CDL12_16156</name>
</gene>
<accession>A0A2G9H143</accession>
<dbReference type="InterPro" id="IPR046960">
    <property type="entry name" value="PPR_At4g14850-like_plant"/>
</dbReference>
<organism evidence="3 4">
    <name type="scientific">Handroanthus impetiginosus</name>
    <dbReference type="NCBI Taxonomy" id="429701"/>
    <lineage>
        <taxon>Eukaryota</taxon>
        <taxon>Viridiplantae</taxon>
        <taxon>Streptophyta</taxon>
        <taxon>Embryophyta</taxon>
        <taxon>Tracheophyta</taxon>
        <taxon>Spermatophyta</taxon>
        <taxon>Magnoliopsida</taxon>
        <taxon>eudicotyledons</taxon>
        <taxon>Gunneridae</taxon>
        <taxon>Pentapetalae</taxon>
        <taxon>asterids</taxon>
        <taxon>lamiids</taxon>
        <taxon>Lamiales</taxon>
        <taxon>Bignoniaceae</taxon>
        <taxon>Crescentiina</taxon>
        <taxon>Tabebuia alliance</taxon>
        <taxon>Handroanthus</taxon>
    </lineage>
</organism>
<dbReference type="PROSITE" id="PS51375">
    <property type="entry name" value="PPR"/>
    <property type="match status" value="2"/>
</dbReference>
<dbReference type="Pfam" id="PF01535">
    <property type="entry name" value="PPR"/>
    <property type="match status" value="3"/>
</dbReference>
<dbReference type="PANTHER" id="PTHR47926:SF347">
    <property type="entry name" value="PENTATRICOPEPTIDE REPEAT-CONTAINING PROTEIN"/>
    <property type="match status" value="1"/>
</dbReference>
<feature type="repeat" description="PPR" evidence="2">
    <location>
        <begin position="241"/>
        <end position="271"/>
    </location>
</feature>
<name>A0A2G9H143_9LAMI</name>
<evidence type="ECO:0000256" key="1">
    <source>
        <dbReference type="ARBA" id="ARBA00022737"/>
    </source>
</evidence>
<evidence type="ECO:0008006" key="5">
    <source>
        <dbReference type="Google" id="ProtNLM"/>
    </source>
</evidence>
<evidence type="ECO:0000313" key="3">
    <source>
        <dbReference type="EMBL" id="PIN11247.1"/>
    </source>
</evidence>